<evidence type="ECO:0008006" key="4">
    <source>
        <dbReference type="Google" id="ProtNLM"/>
    </source>
</evidence>
<dbReference type="Proteomes" id="UP000015104">
    <property type="component" value="Unassembled WGS sequence"/>
</dbReference>
<reference evidence="2" key="2">
    <citation type="submission" date="2015-06" db="UniProtKB">
        <authorList>
            <consortium name="EnsemblMetazoa"/>
        </authorList>
    </citation>
    <scope>IDENTIFICATION</scope>
</reference>
<feature type="region of interest" description="Disordered" evidence="1">
    <location>
        <begin position="308"/>
        <end position="372"/>
    </location>
</feature>
<dbReference type="EnsemblMetazoa" id="tetur03g02840.1">
    <property type="protein sequence ID" value="tetur03g02840.1"/>
    <property type="gene ID" value="tetur03g02840"/>
</dbReference>
<evidence type="ECO:0000313" key="3">
    <source>
        <dbReference type="Proteomes" id="UP000015104"/>
    </source>
</evidence>
<accession>T1JZ65</accession>
<evidence type="ECO:0000256" key="1">
    <source>
        <dbReference type="SAM" id="MobiDB-lite"/>
    </source>
</evidence>
<feature type="compositionally biased region" description="Low complexity" evidence="1">
    <location>
        <begin position="655"/>
        <end position="671"/>
    </location>
</feature>
<keyword evidence="3" id="KW-1185">Reference proteome</keyword>
<evidence type="ECO:0000313" key="2">
    <source>
        <dbReference type="EnsemblMetazoa" id="tetur03g02840.1"/>
    </source>
</evidence>
<proteinExistence type="predicted"/>
<dbReference type="HOGENOM" id="CLU_396555_0_0_1"/>
<reference evidence="3" key="1">
    <citation type="submission" date="2011-08" db="EMBL/GenBank/DDBJ databases">
        <authorList>
            <person name="Rombauts S."/>
        </authorList>
    </citation>
    <scope>NUCLEOTIDE SEQUENCE</scope>
    <source>
        <strain evidence="3">London</strain>
    </source>
</reference>
<dbReference type="AlphaFoldDB" id="T1JZ65"/>
<protein>
    <recommendedName>
        <fullName evidence="4">BEN domain-containing protein</fullName>
    </recommendedName>
</protein>
<name>T1JZ65_TETUR</name>
<feature type="compositionally biased region" description="Polar residues" evidence="1">
    <location>
        <begin position="643"/>
        <end position="654"/>
    </location>
</feature>
<sequence length="695" mass="78662">MASSTAKTAESDFTVDIEAGHVVAQRVDDEDHYKIIAAKFFSRSRIDLSDAICSGDKIFNDPDDPAIQYKIVFYSTLASCKIKFRSLSNGAMILSRPKEVNQRGNRELKGLNSSRNDRANRSLQLTCDSSEITSGFNSLRRAIELSSNKLEVMLSEILKRIDNSEERSCDGHAKIQDTNLSITDMAMQAMQNCRTNPKWRQRIKTMSVEDLTSEQIKSVKKIMLSGNKFPSKMAISLAKVIYGDLLKTHLLGENGKSKRVARDGERSLVIPESMEDILRDLLKNFDTDLFTEQPGWDLLVRGPINQSGREVTRVRNKKRRNESETDDNEEAKRMKAGPSQPEKLIHDDEINSDQSTQHGHSDQNDVEDCDPLPGDAEIFGFNSIQGEAVQDENQLESRLALIDQRQTNMEFMIRSFSGRLDEIEKVLGIGSKQNQIYTSDKFPEEWSLRTDQDYVNFAKTKISHLRNNFEWRACFSAYKMDGLNDEKKAKIDFILTKGPINISKIVNTIAVEILGVECIKNYLVGVNGCSVKKHGHDKRPILPMEEESKLRTFFSLIDKIFISPNGWEVLVRKPINQMGREYFSGKRKSNEPIKQAMFMHSFLNKQPSIATQHKKAIERNKDETCSNSDSTIGDLSMAMVNQSRSVGEDNQSAQSIPSPKSSPLSSTSRPSNTLNRLSGVLDGDFMERIYNRNYT</sequence>
<organism evidence="2 3">
    <name type="scientific">Tetranychus urticae</name>
    <name type="common">Two-spotted spider mite</name>
    <dbReference type="NCBI Taxonomy" id="32264"/>
    <lineage>
        <taxon>Eukaryota</taxon>
        <taxon>Metazoa</taxon>
        <taxon>Ecdysozoa</taxon>
        <taxon>Arthropoda</taxon>
        <taxon>Chelicerata</taxon>
        <taxon>Arachnida</taxon>
        <taxon>Acari</taxon>
        <taxon>Acariformes</taxon>
        <taxon>Trombidiformes</taxon>
        <taxon>Prostigmata</taxon>
        <taxon>Eleutherengona</taxon>
        <taxon>Raphignathae</taxon>
        <taxon>Tetranychoidea</taxon>
        <taxon>Tetranychidae</taxon>
        <taxon>Tetranychus</taxon>
    </lineage>
</organism>
<feature type="region of interest" description="Disordered" evidence="1">
    <location>
        <begin position="643"/>
        <end position="678"/>
    </location>
</feature>
<dbReference type="EMBL" id="CAEY01001117">
    <property type="status" value="NOT_ANNOTATED_CDS"/>
    <property type="molecule type" value="Genomic_DNA"/>
</dbReference>